<protein>
    <recommendedName>
        <fullName evidence="2">Inner membrane protein YgaP-like transmembrane domain-containing protein</fullName>
    </recommendedName>
</protein>
<keyword evidence="1" id="KW-0472">Membrane</keyword>
<name>A0A098LEE5_9BACT</name>
<evidence type="ECO:0000259" key="2">
    <source>
        <dbReference type="Pfam" id="PF11127"/>
    </source>
</evidence>
<proteinExistence type="predicted"/>
<organism evidence="3 4">
    <name type="scientific">Sporocytophaga myxococcoides</name>
    <dbReference type="NCBI Taxonomy" id="153721"/>
    <lineage>
        <taxon>Bacteria</taxon>
        <taxon>Pseudomonadati</taxon>
        <taxon>Bacteroidota</taxon>
        <taxon>Cytophagia</taxon>
        <taxon>Cytophagales</taxon>
        <taxon>Cytophagaceae</taxon>
        <taxon>Sporocytophaga</taxon>
    </lineage>
</organism>
<evidence type="ECO:0000256" key="1">
    <source>
        <dbReference type="SAM" id="Phobius"/>
    </source>
</evidence>
<keyword evidence="1" id="KW-1133">Transmembrane helix</keyword>
<keyword evidence="1" id="KW-0812">Transmembrane</keyword>
<dbReference type="Pfam" id="PF11127">
    <property type="entry name" value="YgaP-like_TM"/>
    <property type="match status" value="1"/>
</dbReference>
<sequence length="75" mass="8118">MAANVCGREKTARWIFGIILFVAGIIVAGTAGWIMGIGGVILILTAMFSYCPVNAMFHRNTCMVRSPGNRDINDL</sequence>
<dbReference type="InterPro" id="IPR021309">
    <property type="entry name" value="YgaP-like_TM"/>
</dbReference>
<dbReference type="EMBL" id="BBLT01000004">
    <property type="protein sequence ID" value="GAL85285.1"/>
    <property type="molecule type" value="Genomic_DNA"/>
</dbReference>
<dbReference type="AlphaFoldDB" id="A0A098LEE5"/>
<feature type="transmembrane region" description="Helical" evidence="1">
    <location>
        <begin position="40"/>
        <end position="57"/>
    </location>
</feature>
<feature type="domain" description="Inner membrane protein YgaP-like transmembrane" evidence="2">
    <location>
        <begin position="1"/>
        <end position="63"/>
    </location>
</feature>
<feature type="transmembrane region" description="Helical" evidence="1">
    <location>
        <begin position="12"/>
        <end position="34"/>
    </location>
</feature>
<gene>
    <name evidence="3" type="ORF">MYP_2514</name>
</gene>
<evidence type="ECO:0000313" key="3">
    <source>
        <dbReference type="EMBL" id="GAL85285.1"/>
    </source>
</evidence>
<reference evidence="3 4" key="1">
    <citation type="submission" date="2014-09" db="EMBL/GenBank/DDBJ databases">
        <title>Sporocytophaga myxococcoides PG-01 genome sequencing.</title>
        <authorList>
            <person name="Liu L."/>
            <person name="Gao P.J."/>
            <person name="Chen G.J."/>
            <person name="Wang L.S."/>
        </authorList>
    </citation>
    <scope>NUCLEOTIDE SEQUENCE [LARGE SCALE GENOMIC DNA]</scope>
    <source>
        <strain evidence="3 4">PG-01</strain>
    </source>
</reference>
<accession>A0A098LEE5</accession>
<keyword evidence="4" id="KW-1185">Reference proteome</keyword>
<dbReference type="Proteomes" id="UP000030185">
    <property type="component" value="Unassembled WGS sequence"/>
</dbReference>
<evidence type="ECO:0000313" key="4">
    <source>
        <dbReference type="Proteomes" id="UP000030185"/>
    </source>
</evidence>
<comment type="caution">
    <text evidence="3">The sequence shown here is derived from an EMBL/GenBank/DDBJ whole genome shotgun (WGS) entry which is preliminary data.</text>
</comment>